<dbReference type="AlphaFoldDB" id="A0AAV3QW39"/>
<feature type="region of interest" description="Disordered" evidence="1">
    <location>
        <begin position="220"/>
        <end position="242"/>
    </location>
</feature>
<feature type="compositionally biased region" description="Basic residues" evidence="1">
    <location>
        <begin position="537"/>
        <end position="547"/>
    </location>
</feature>
<evidence type="ECO:0000313" key="3">
    <source>
        <dbReference type="Proteomes" id="UP001454036"/>
    </source>
</evidence>
<evidence type="ECO:0000256" key="1">
    <source>
        <dbReference type="SAM" id="MobiDB-lite"/>
    </source>
</evidence>
<name>A0AAV3QW39_LITER</name>
<dbReference type="EMBL" id="BAABME010039026">
    <property type="protein sequence ID" value="GAA0167760.1"/>
    <property type="molecule type" value="Genomic_DNA"/>
</dbReference>
<feature type="region of interest" description="Disordered" evidence="1">
    <location>
        <begin position="410"/>
        <end position="437"/>
    </location>
</feature>
<reference evidence="2 3" key="1">
    <citation type="submission" date="2024-01" db="EMBL/GenBank/DDBJ databases">
        <title>The complete chloroplast genome sequence of Lithospermum erythrorhizon: insights into the phylogenetic relationship among Boraginaceae species and the maternal lineages of purple gromwells.</title>
        <authorList>
            <person name="Okada T."/>
            <person name="Watanabe K."/>
        </authorList>
    </citation>
    <scope>NUCLEOTIDE SEQUENCE [LARGE SCALE GENOMIC DNA]</scope>
</reference>
<comment type="caution">
    <text evidence="2">The sequence shown here is derived from an EMBL/GenBank/DDBJ whole genome shotgun (WGS) entry which is preliminary data.</text>
</comment>
<proteinExistence type="predicted"/>
<dbReference type="Proteomes" id="UP001454036">
    <property type="component" value="Unassembled WGS sequence"/>
</dbReference>
<feature type="region of interest" description="Disordered" evidence="1">
    <location>
        <begin position="499"/>
        <end position="564"/>
    </location>
</feature>
<keyword evidence="3" id="KW-1185">Reference proteome</keyword>
<feature type="compositionally biased region" description="Basic and acidic residues" evidence="1">
    <location>
        <begin position="227"/>
        <end position="237"/>
    </location>
</feature>
<protein>
    <submittedName>
        <fullName evidence="2">Uncharacterized protein</fullName>
    </submittedName>
</protein>
<feature type="compositionally biased region" description="Basic and acidic residues" evidence="1">
    <location>
        <begin position="499"/>
        <end position="516"/>
    </location>
</feature>
<sequence length="564" mass="62309">MEEKNRTAPKVLDVLPQQNKPSFSALSSSSLTAGLSRNHGRKVKYTQVWRENKDTCDLMSRRQVLNSKGKELLTENSFGPLELIASDFVVVAAGLESADSPPVDLRDRGNDHLPNLRDVNEESKQVKISTQNITGDVKLGSLHFHQSKLDDQAAGSDSLVATQVGPLECVTGLAVEAPQSVLLPALGDGQTGKAVIKQAAGVTAISDGANQHNLSFVAAPDALSSGPKDDEKEKNLHEVQPSSIEQAGIQATGMEYSAPIQQILSTNLKLQQISYEGNQNNSTTKKEKEDHSTPLCGQLRNPAAPRQIQNVTGDGILGGEVKQTWGDRMEAHDQQFVREQSACIAFIKDHTTTSKPGKANFSERVAQKEHNEGLPLKNKTSANVGITHQTTEKENEYTQKKIEQNVIETFSRRASHDDSEVDENRPTQDNPQTDLPPEILMAFICPKGIEISMNEYQDAGYRLIARRSLSPTGRSSSKLTSLRKKVENIQICEEKTSVKDLQEYSKEYQEDIEQARRPKITNQSDKHPSPNGPGQSRQRRNRGRNRGYHGTPDRSLQYHVPGRY</sequence>
<feature type="compositionally biased region" description="Basic and acidic residues" evidence="1">
    <location>
        <begin position="410"/>
        <end position="426"/>
    </location>
</feature>
<organism evidence="2 3">
    <name type="scientific">Lithospermum erythrorhizon</name>
    <name type="common">Purple gromwell</name>
    <name type="synonym">Lithospermum officinale var. erythrorhizon</name>
    <dbReference type="NCBI Taxonomy" id="34254"/>
    <lineage>
        <taxon>Eukaryota</taxon>
        <taxon>Viridiplantae</taxon>
        <taxon>Streptophyta</taxon>
        <taxon>Embryophyta</taxon>
        <taxon>Tracheophyta</taxon>
        <taxon>Spermatophyta</taxon>
        <taxon>Magnoliopsida</taxon>
        <taxon>eudicotyledons</taxon>
        <taxon>Gunneridae</taxon>
        <taxon>Pentapetalae</taxon>
        <taxon>asterids</taxon>
        <taxon>lamiids</taxon>
        <taxon>Boraginales</taxon>
        <taxon>Boraginaceae</taxon>
        <taxon>Boraginoideae</taxon>
        <taxon>Lithospermeae</taxon>
        <taxon>Lithospermum</taxon>
    </lineage>
</organism>
<gene>
    <name evidence="2" type="ORF">LIER_43798</name>
</gene>
<accession>A0AAV3QW39</accession>
<evidence type="ECO:0000313" key="2">
    <source>
        <dbReference type="EMBL" id="GAA0167760.1"/>
    </source>
</evidence>